<sequence length="244" mass="27564">MLERDNCYCLQDELYQSATHLLRTTSDNTGLAYLNGDLKRLFDRFVAWALFIGSTPFTVVALIAVLTADRHNPFIKLNFNNPVTEEDIAIWKIRSMLPNAQKREASVVMGSPLSDVKRTRSPDPRITNVGRILRRLSIDETPQLAQAGLGRLALFGYHYFTDTDWELGLLPNKDIDPFSGFISAVKRGLQPGFLGLYGIYERSILTLNDRVGLEWLYSDRANFFGNLRILGHTVIAVLSQRGAR</sequence>
<dbReference type="PANTHER" id="PTHR30576">
    <property type="entry name" value="COLANIC BIOSYNTHESIS UDP-GLUCOSE LIPID CARRIER TRANSFERASE"/>
    <property type="match status" value="1"/>
</dbReference>
<accession>A0A1F7H2A5</accession>
<evidence type="ECO:0000259" key="3">
    <source>
        <dbReference type="Pfam" id="PF02397"/>
    </source>
</evidence>
<proteinExistence type="inferred from homology"/>
<dbReference type="AlphaFoldDB" id="A0A1F7H2A5"/>
<organism evidence="4 5">
    <name type="scientific">Candidatus Roizmanbacteria bacterium RIFCSPHIGHO2_02_FULL_38_11</name>
    <dbReference type="NCBI Taxonomy" id="1802039"/>
    <lineage>
        <taxon>Bacteria</taxon>
        <taxon>Candidatus Roizmaniibacteriota</taxon>
    </lineage>
</organism>
<comment type="similarity">
    <text evidence="1">Belongs to the bacterial sugar transferase family.</text>
</comment>
<feature type="domain" description="Bacterial sugar transferase" evidence="3">
    <location>
        <begin position="39"/>
        <end position="238"/>
    </location>
</feature>
<feature type="transmembrane region" description="Helical" evidence="2">
    <location>
        <begin position="45"/>
        <end position="68"/>
    </location>
</feature>
<keyword evidence="2" id="KW-0472">Membrane</keyword>
<gene>
    <name evidence="4" type="ORF">A3C25_01070</name>
</gene>
<evidence type="ECO:0000256" key="2">
    <source>
        <dbReference type="SAM" id="Phobius"/>
    </source>
</evidence>
<dbReference type="EMBL" id="MFZO01000006">
    <property type="protein sequence ID" value="OGK25570.1"/>
    <property type="molecule type" value="Genomic_DNA"/>
</dbReference>
<reference evidence="4 5" key="1">
    <citation type="journal article" date="2016" name="Nat. Commun.">
        <title>Thousands of microbial genomes shed light on interconnected biogeochemical processes in an aquifer system.</title>
        <authorList>
            <person name="Anantharaman K."/>
            <person name="Brown C.T."/>
            <person name="Hug L.A."/>
            <person name="Sharon I."/>
            <person name="Castelle C.J."/>
            <person name="Probst A.J."/>
            <person name="Thomas B.C."/>
            <person name="Singh A."/>
            <person name="Wilkins M.J."/>
            <person name="Karaoz U."/>
            <person name="Brodie E.L."/>
            <person name="Williams K.H."/>
            <person name="Hubbard S.S."/>
            <person name="Banfield J.F."/>
        </authorList>
    </citation>
    <scope>NUCLEOTIDE SEQUENCE [LARGE SCALE GENOMIC DNA]</scope>
</reference>
<evidence type="ECO:0000256" key="1">
    <source>
        <dbReference type="ARBA" id="ARBA00006464"/>
    </source>
</evidence>
<dbReference type="Proteomes" id="UP000177913">
    <property type="component" value="Unassembled WGS sequence"/>
</dbReference>
<evidence type="ECO:0000313" key="4">
    <source>
        <dbReference type="EMBL" id="OGK25570.1"/>
    </source>
</evidence>
<protein>
    <recommendedName>
        <fullName evidence="3">Bacterial sugar transferase domain-containing protein</fullName>
    </recommendedName>
</protein>
<dbReference type="GO" id="GO:0016780">
    <property type="term" value="F:phosphotransferase activity, for other substituted phosphate groups"/>
    <property type="evidence" value="ECO:0007669"/>
    <property type="project" value="TreeGrafter"/>
</dbReference>
<evidence type="ECO:0000313" key="5">
    <source>
        <dbReference type="Proteomes" id="UP000177913"/>
    </source>
</evidence>
<comment type="caution">
    <text evidence="4">The sequence shown here is derived from an EMBL/GenBank/DDBJ whole genome shotgun (WGS) entry which is preliminary data.</text>
</comment>
<keyword evidence="2" id="KW-1133">Transmembrane helix</keyword>
<dbReference type="InterPro" id="IPR003362">
    <property type="entry name" value="Bact_transf"/>
</dbReference>
<keyword evidence="2" id="KW-0812">Transmembrane</keyword>
<dbReference type="PANTHER" id="PTHR30576:SF0">
    <property type="entry name" value="UNDECAPRENYL-PHOSPHATE N-ACETYLGALACTOSAMINYL 1-PHOSPHATE TRANSFERASE-RELATED"/>
    <property type="match status" value="1"/>
</dbReference>
<name>A0A1F7H2A5_9BACT</name>
<dbReference type="Pfam" id="PF02397">
    <property type="entry name" value="Bac_transf"/>
    <property type="match status" value="1"/>
</dbReference>